<dbReference type="InterPro" id="IPR050905">
    <property type="entry name" value="Plant_NBS-LRR"/>
</dbReference>
<feature type="domain" description="Disease resistance protein At4g27190-like leucine-rich repeats" evidence="2">
    <location>
        <begin position="869"/>
        <end position="968"/>
    </location>
</feature>
<evidence type="ECO:0000259" key="2">
    <source>
        <dbReference type="Pfam" id="PF23247"/>
    </source>
</evidence>
<proteinExistence type="predicted"/>
<feature type="region of interest" description="Disordered" evidence="1">
    <location>
        <begin position="706"/>
        <end position="738"/>
    </location>
</feature>
<evidence type="ECO:0000313" key="3">
    <source>
        <dbReference type="EMBL" id="CAD1832885.1"/>
    </source>
</evidence>
<dbReference type="SUPFAM" id="SSF52058">
    <property type="entry name" value="L domain-like"/>
    <property type="match status" value="2"/>
</dbReference>
<gene>
    <name evidence="3" type="ORF">CB5_LOCUS16096</name>
</gene>
<feature type="compositionally biased region" description="Low complexity" evidence="1">
    <location>
        <begin position="708"/>
        <end position="720"/>
    </location>
</feature>
<protein>
    <recommendedName>
        <fullName evidence="2">Disease resistance protein At4g27190-like leucine-rich repeats domain-containing protein</fullName>
    </recommendedName>
</protein>
<evidence type="ECO:0000256" key="1">
    <source>
        <dbReference type="SAM" id="MobiDB-lite"/>
    </source>
</evidence>
<dbReference type="Pfam" id="PF23247">
    <property type="entry name" value="LRR_RPS2"/>
    <property type="match status" value="1"/>
</dbReference>
<accession>A0A6V7PQ03</accession>
<feature type="compositionally biased region" description="Acidic residues" evidence="1">
    <location>
        <begin position="310"/>
        <end position="338"/>
    </location>
</feature>
<name>A0A6V7PQ03_ANACO</name>
<dbReference type="Gene3D" id="3.80.10.10">
    <property type="entry name" value="Ribonuclease Inhibitor"/>
    <property type="match status" value="2"/>
</dbReference>
<dbReference type="PANTHER" id="PTHR33463:SF28">
    <property type="entry name" value="VTA1_CALLOSE SYNTHASE N-TERMINAL DOMAIN-CONTAINING PROTEIN"/>
    <property type="match status" value="1"/>
</dbReference>
<dbReference type="InterPro" id="IPR032675">
    <property type="entry name" value="LRR_dom_sf"/>
</dbReference>
<dbReference type="InterPro" id="IPR057135">
    <property type="entry name" value="At4g27190-like_LRR"/>
</dbReference>
<dbReference type="AlphaFoldDB" id="A0A6V7PQ03"/>
<feature type="region of interest" description="Disordered" evidence="1">
    <location>
        <begin position="299"/>
        <end position="340"/>
    </location>
</feature>
<sequence>MSINSFGYDNAKLFVLGSLLGGFFQKIYVEAWNGVGAIALLQEVAVESKKREFDTVIRVVRPAPFQNPREIQRAVVEQLNLLSLSVKAAFDAADEDDDFSGVEFSSRDQLSEVADEIYRAVEGRRVLLILCNNIADAELIDPNDLGIPIVRRWMRNAVMWTSGMNISREAASASADLTVRIQPPDKEAALDLVYKEAVEIARYIEESSGGRLRTTPQVVLRCFWYCLLLLRRAAFNRSALLPNDGRPLEAAVKYFVCDGILQGDAAWEIGKALAPGGKERVVAPKTLLSDSITEKDWVKSSSGKFSSEEPPSEEEPSSEEEPPSEEEPSSEEEPPLEEESYRWISVRSPQTNIPEPWDFFFKLYRTSVLSDVSSFFGNFEKTHEALPNGFFKYFRNVRVLDLLGCIVSPINPSFLRLSNLRMLRLERCEVTSLDPSHPSAPERRLYDLQVLNLYNSDANKFLLAGKDFKLMPNLLELALTEHISTKFLSRSLSMAIKLKVLILTNCEGLEYLNFNLPATIETISLQRCASLKEVELVDPAAAPLPNLKTFHLSGSKLIAKLSLQGCHKLENVDLQELTGLEVLDLSCTAIKVVDISKLPQLKQLFLLRCEQLRRVACCDEGPQQLDVLYLDNYNGSGARDVDRCLDSFRNQRQSELTKGTNDADQRLFHAHVVVKDVRLFLSLGYAFYGLSREKSSSHIHVKGSSAIRRGTNSGTTTRSNVKGSSAIRRGTNSGTTTRSNATTTLALCYADVSNTMTGYHRRHHSLPPTMPLSNHIEVDGGHDSRIVEVHGFRYIMEFVNSLFVHSNTSNFTMDIKFRDLKCLRIERCPNIRFIFETVSVDDHDLVKLESIWLIHLPRLKALCKQVRIGQLKHIHLEFCARLEYVFPSLSELHDLETINICYCNDLTAIFISDDDSKDKRGAAPMLLPKLRSIHLQELPKLQHIYKPNICAPSLEELKFRGCFNLRKLPLFRQPEACLMRAVKISCEQDWWDKLQWDRLEFNHRPSHFNPKHCPYYKKRMKARWF</sequence>
<dbReference type="EMBL" id="LR862150">
    <property type="protein sequence ID" value="CAD1832885.1"/>
    <property type="molecule type" value="Genomic_DNA"/>
</dbReference>
<dbReference type="PANTHER" id="PTHR33463">
    <property type="entry name" value="NB-ARC DOMAIN-CONTAINING PROTEIN-RELATED"/>
    <property type="match status" value="1"/>
</dbReference>
<reference evidence="3" key="1">
    <citation type="submission" date="2020-07" db="EMBL/GenBank/DDBJ databases">
        <authorList>
            <person name="Lin J."/>
        </authorList>
    </citation>
    <scope>NUCLEOTIDE SEQUENCE</scope>
</reference>
<feature type="compositionally biased region" description="Low complexity" evidence="1">
    <location>
        <begin position="729"/>
        <end position="738"/>
    </location>
</feature>
<organism evidence="3">
    <name type="scientific">Ananas comosus var. bracteatus</name>
    <name type="common">red pineapple</name>
    <dbReference type="NCBI Taxonomy" id="296719"/>
    <lineage>
        <taxon>Eukaryota</taxon>
        <taxon>Viridiplantae</taxon>
        <taxon>Streptophyta</taxon>
        <taxon>Embryophyta</taxon>
        <taxon>Tracheophyta</taxon>
        <taxon>Spermatophyta</taxon>
        <taxon>Magnoliopsida</taxon>
        <taxon>Liliopsida</taxon>
        <taxon>Poales</taxon>
        <taxon>Bromeliaceae</taxon>
        <taxon>Bromelioideae</taxon>
        <taxon>Ananas</taxon>
    </lineage>
</organism>